<dbReference type="GO" id="GO:0003899">
    <property type="term" value="F:DNA-directed RNA polymerase activity"/>
    <property type="evidence" value="ECO:0007669"/>
    <property type="project" value="UniProtKB-UniRule"/>
</dbReference>
<dbReference type="NCBIfam" id="NF003519">
    <property type="entry name" value="PRK05182.2-5"/>
    <property type="match status" value="1"/>
</dbReference>
<accession>A0A2H0XEK1</accession>
<evidence type="ECO:0000256" key="9">
    <source>
        <dbReference type="ARBA" id="ARBA00033070"/>
    </source>
</evidence>
<dbReference type="InterPro" id="IPR011773">
    <property type="entry name" value="DNA-dir_RpoA"/>
</dbReference>
<evidence type="ECO:0000313" key="13">
    <source>
        <dbReference type="EMBL" id="PIS23380.1"/>
    </source>
</evidence>
<dbReference type="Gene3D" id="2.170.120.12">
    <property type="entry name" value="DNA-directed RNA polymerase, insert domain"/>
    <property type="match status" value="1"/>
</dbReference>
<evidence type="ECO:0000256" key="5">
    <source>
        <dbReference type="ARBA" id="ARBA00022679"/>
    </source>
</evidence>
<dbReference type="SUPFAM" id="SSF47789">
    <property type="entry name" value="C-terminal domain of RNA polymerase alpha subunit"/>
    <property type="match status" value="1"/>
</dbReference>
<dbReference type="CDD" id="cd06928">
    <property type="entry name" value="RNAP_alpha_NTD"/>
    <property type="match status" value="1"/>
</dbReference>
<dbReference type="InterPro" id="IPR011262">
    <property type="entry name" value="DNA-dir_RNA_pol_insert"/>
</dbReference>
<protein>
    <recommendedName>
        <fullName evidence="3 11">DNA-directed RNA polymerase subunit alpha</fullName>
        <shortName evidence="11">RNAP subunit alpha</shortName>
        <ecNumber evidence="2 11">2.7.7.6</ecNumber>
    </recommendedName>
    <alternativeName>
        <fullName evidence="9 11">RNA polymerase subunit alpha</fullName>
    </alternativeName>
    <alternativeName>
        <fullName evidence="8 11">Transcriptase subunit alpha</fullName>
    </alternativeName>
</protein>
<comment type="subunit">
    <text evidence="11">Homodimer. The RNAP catalytic core consists of 2 alpha, 1 beta, 1 beta' and 1 omega subunit. When a sigma factor is associated with the core the holoenzyme is formed, which can initiate transcription.</text>
</comment>
<organism evidence="13 14">
    <name type="scientific">candidate division WWE3 bacterium CG08_land_8_20_14_0_20_40_13</name>
    <dbReference type="NCBI Taxonomy" id="1975084"/>
    <lineage>
        <taxon>Bacteria</taxon>
        <taxon>Katanobacteria</taxon>
    </lineage>
</organism>
<comment type="caution">
    <text evidence="13">The sequence shown here is derived from an EMBL/GenBank/DDBJ whole genome shotgun (WGS) entry which is preliminary data.</text>
</comment>
<dbReference type="GO" id="GO:0005737">
    <property type="term" value="C:cytoplasm"/>
    <property type="evidence" value="ECO:0007669"/>
    <property type="project" value="UniProtKB-ARBA"/>
</dbReference>
<evidence type="ECO:0000256" key="3">
    <source>
        <dbReference type="ARBA" id="ARBA00015972"/>
    </source>
</evidence>
<keyword evidence="5 11" id="KW-0808">Transferase</keyword>
<evidence type="ECO:0000256" key="4">
    <source>
        <dbReference type="ARBA" id="ARBA00022478"/>
    </source>
</evidence>
<feature type="region of interest" description="Alpha C-terminal domain (alpha-CTD)" evidence="11">
    <location>
        <begin position="245"/>
        <end position="310"/>
    </location>
</feature>
<dbReference type="Pfam" id="PF01000">
    <property type="entry name" value="RNA_pol_A_bac"/>
    <property type="match status" value="1"/>
</dbReference>
<evidence type="ECO:0000313" key="14">
    <source>
        <dbReference type="Proteomes" id="UP000230340"/>
    </source>
</evidence>
<comment type="catalytic activity">
    <reaction evidence="10 11">
        <text>RNA(n) + a ribonucleoside 5'-triphosphate = RNA(n+1) + diphosphate</text>
        <dbReference type="Rhea" id="RHEA:21248"/>
        <dbReference type="Rhea" id="RHEA-COMP:14527"/>
        <dbReference type="Rhea" id="RHEA-COMP:17342"/>
        <dbReference type="ChEBI" id="CHEBI:33019"/>
        <dbReference type="ChEBI" id="CHEBI:61557"/>
        <dbReference type="ChEBI" id="CHEBI:140395"/>
        <dbReference type="EC" id="2.7.7.6"/>
    </reaction>
</comment>
<evidence type="ECO:0000256" key="8">
    <source>
        <dbReference type="ARBA" id="ARBA00032524"/>
    </source>
</evidence>
<keyword evidence="4 11" id="KW-0240">DNA-directed RNA polymerase</keyword>
<dbReference type="InterPro" id="IPR011263">
    <property type="entry name" value="DNA-dir_RNA_pol_RpoA/D/Rpb3"/>
</dbReference>
<evidence type="ECO:0000256" key="11">
    <source>
        <dbReference type="HAMAP-Rule" id="MF_00059"/>
    </source>
</evidence>
<dbReference type="GO" id="GO:0046983">
    <property type="term" value="F:protein dimerization activity"/>
    <property type="evidence" value="ECO:0007669"/>
    <property type="project" value="InterPro"/>
</dbReference>
<evidence type="ECO:0000256" key="10">
    <source>
        <dbReference type="ARBA" id="ARBA00048552"/>
    </source>
</evidence>
<dbReference type="Proteomes" id="UP000230340">
    <property type="component" value="Unassembled WGS sequence"/>
</dbReference>
<dbReference type="SMART" id="SM00662">
    <property type="entry name" value="RPOLD"/>
    <property type="match status" value="1"/>
</dbReference>
<dbReference type="GO" id="GO:0003677">
    <property type="term" value="F:DNA binding"/>
    <property type="evidence" value="ECO:0007669"/>
    <property type="project" value="UniProtKB-UniRule"/>
</dbReference>
<dbReference type="AlphaFoldDB" id="A0A2H0XEK1"/>
<evidence type="ECO:0000256" key="7">
    <source>
        <dbReference type="ARBA" id="ARBA00023163"/>
    </source>
</evidence>
<dbReference type="Gene3D" id="1.10.150.20">
    <property type="entry name" value="5' to 3' exonuclease, C-terminal subdomain"/>
    <property type="match status" value="1"/>
</dbReference>
<dbReference type="InterPro" id="IPR011260">
    <property type="entry name" value="RNAP_asu_C"/>
</dbReference>
<comment type="similarity">
    <text evidence="1 11">Belongs to the RNA polymerase alpha chain family.</text>
</comment>
<gene>
    <name evidence="11" type="primary">rpoA</name>
    <name evidence="13" type="ORF">COT49_00840</name>
</gene>
<feature type="region of interest" description="Alpha N-terminal domain (alpha-NTD)" evidence="11">
    <location>
        <begin position="1"/>
        <end position="226"/>
    </location>
</feature>
<evidence type="ECO:0000256" key="1">
    <source>
        <dbReference type="ARBA" id="ARBA00007123"/>
    </source>
</evidence>
<comment type="domain">
    <text evidence="11">The N-terminal domain is essential for RNAP assembly and basal transcription, whereas the C-terminal domain is involved in interaction with transcriptional regulators and with upstream promoter elements.</text>
</comment>
<dbReference type="HAMAP" id="MF_00059">
    <property type="entry name" value="RNApol_bact_RpoA"/>
    <property type="match status" value="1"/>
</dbReference>
<dbReference type="InterPro" id="IPR036603">
    <property type="entry name" value="RBP11-like"/>
</dbReference>
<dbReference type="Pfam" id="PF03118">
    <property type="entry name" value="RNA_pol_A_CTD"/>
    <property type="match status" value="1"/>
</dbReference>
<dbReference type="FunFam" id="2.170.120.12:FF:000001">
    <property type="entry name" value="DNA-directed RNA polymerase subunit alpha"/>
    <property type="match status" value="1"/>
</dbReference>
<proteinExistence type="inferred from homology"/>
<dbReference type="InterPro" id="IPR036643">
    <property type="entry name" value="RNApol_insert_sf"/>
</dbReference>
<dbReference type="GO" id="GO:0000428">
    <property type="term" value="C:DNA-directed RNA polymerase complex"/>
    <property type="evidence" value="ECO:0007669"/>
    <property type="project" value="UniProtKB-KW"/>
</dbReference>
<comment type="function">
    <text evidence="11">DNA-dependent RNA polymerase catalyzes the transcription of DNA into RNA using the four ribonucleoside triphosphates as substrates.</text>
</comment>
<dbReference type="NCBIfam" id="TIGR02027">
    <property type="entry name" value="rpoA"/>
    <property type="match status" value="1"/>
</dbReference>
<dbReference type="Gene3D" id="3.30.1360.10">
    <property type="entry name" value="RNA polymerase, RBP11-like subunit"/>
    <property type="match status" value="1"/>
</dbReference>
<keyword evidence="7 11" id="KW-0804">Transcription</keyword>
<feature type="domain" description="DNA-directed RNA polymerase RpoA/D/Rpb3-type" evidence="12">
    <location>
        <begin position="19"/>
        <end position="225"/>
    </location>
</feature>
<dbReference type="SUPFAM" id="SSF55257">
    <property type="entry name" value="RBP11-like subunits of RNA polymerase"/>
    <property type="match status" value="1"/>
</dbReference>
<dbReference type="SUPFAM" id="SSF56553">
    <property type="entry name" value="Insert subdomain of RNA polymerase alpha subunit"/>
    <property type="match status" value="1"/>
</dbReference>
<evidence type="ECO:0000256" key="6">
    <source>
        <dbReference type="ARBA" id="ARBA00022695"/>
    </source>
</evidence>
<reference evidence="14" key="1">
    <citation type="submission" date="2017-09" db="EMBL/GenBank/DDBJ databases">
        <title>Depth-based differentiation of microbial function through sediment-hosted aquifers and enrichment of novel symbionts in the deep terrestrial subsurface.</title>
        <authorList>
            <person name="Probst A.J."/>
            <person name="Ladd B."/>
            <person name="Jarett J.K."/>
            <person name="Geller-Mcgrath D.E."/>
            <person name="Sieber C.M.K."/>
            <person name="Emerson J.B."/>
            <person name="Anantharaman K."/>
            <person name="Thomas B.C."/>
            <person name="Malmstrom R."/>
            <person name="Stieglmeier M."/>
            <person name="Klingl A."/>
            <person name="Woyke T."/>
            <person name="Ryan C.M."/>
            <person name="Banfield J.F."/>
        </authorList>
    </citation>
    <scope>NUCLEOTIDE SEQUENCE [LARGE SCALE GENOMIC DNA]</scope>
</reference>
<name>A0A2H0XEK1_UNCKA</name>
<dbReference type="GO" id="GO:0006351">
    <property type="term" value="P:DNA-templated transcription"/>
    <property type="evidence" value="ECO:0007669"/>
    <property type="project" value="UniProtKB-UniRule"/>
</dbReference>
<evidence type="ECO:0000259" key="12">
    <source>
        <dbReference type="SMART" id="SM00662"/>
    </source>
</evidence>
<dbReference type="EC" id="2.7.7.6" evidence="2 11"/>
<sequence length="310" mass="34310">MRLEPEDVKIVALEETANFGRYTIEPLPAGYGYTLGNSLRRVLLSSLKGWAVTQMELEGVNHQFSFVKGVKEDVIQLGLNIKKLRFKVFDKDSVVCEIDEVGPKVVKAKDIKLPSGVSIVNDDIVIATISDKSARLKMSLLVEPGYGYAPSEERKSNKIGVIPLDAIYSPIINAAFSVLPTRMGQKTGLDKVVLEIKTDGTTSPKKALTDSAVILRGFFGRIVNPKESLKEEIVESEVKVVTPSYNPSEVLVDELRLPTRTINALKKAKMKTLEDLAKMTDEDLLKVRNLGEKSIKEIAKLLKKEGLKEQ</sequence>
<dbReference type="Pfam" id="PF01193">
    <property type="entry name" value="RNA_pol_L"/>
    <property type="match status" value="1"/>
</dbReference>
<keyword evidence="6 11" id="KW-0548">Nucleotidyltransferase</keyword>
<dbReference type="EMBL" id="PEYT01000004">
    <property type="protein sequence ID" value="PIS23380.1"/>
    <property type="molecule type" value="Genomic_DNA"/>
</dbReference>
<evidence type="ECO:0000256" key="2">
    <source>
        <dbReference type="ARBA" id="ARBA00012418"/>
    </source>
</evidence>